<evidence type="ECO:0000313" key="3">
    <source>
        <dbReference type="Proteomes" id="UP000198551"/>
    </source>
</evidence>
<name>A0A1C4Y5A5_9ACTN</name>
<organism evidence="2 3">
    <name type="scientific">Micromonospora marina</name>
    <dbReference type="NCBI Taxonomy" id="307120"/>
    <lineage>
        <taxon>Bacteria</taxon>
        <taxon>Bacillati</taxon>
        <taxon>Actinomycetota</taxon>
        <taxon>Actinomycetes</taxon>
        <taxon>Micromonosporales</taxon>
        <taxon>Micromonosporaceae</taxon>
        <taxon>Micromonospora</taxon>
    </lineage>
</organism>
<dbReference type="Pfam" id="PF04248">
    <property type="entry name" value="NTP_transf_9"/>
    <property type="match status" value="1"/>
</dbReference>
<evidence type="ECO:0000313" key="2">
    <source>
        <dbReference type="EMBL" id="SCF15889.1"/>
    </source>
</evidence>
<dbReference type="PANTHER" id="PTHR34310:SF5">
    <property type="entry name" value="DUF427 DOMAIN PROTEIN (AFU_ORTHOLOGUE AFUA_3G02220)"/>
    <property type="match status" value="1"/>
</dbReference>
<keyword evidence="3" id="KW-1185">Reference proteome</keyword>
<proteinExistence type="predicted"/>
<protein>
    <submittedName>
        <fullName evidence="2">Uncharacterized conserved protein, DUF427 family</fullName>
    </submittedName>
</protein>
<feature type="domain" description="DUF427" evidence="1">
    <location>
        <begin position="3"/>
        <end position="89"/>
    </location>
</feature>
<sequence>MPKAVWNDLVVAESDDTVVVEGNHYFPRAALRDDLIRSSDTHTVCPWKGTASYYTLEHGGATSPDAVWYYPEPKPEAEMVRDRVAFWKDVRVVD</sequence>
<dbReference type="RefSeq" id="WP_018786772.1">
    <property type="nucleotide sequence ID" value="NZ_CBDRBA010000004.1"/>
</dbReference>
<dbReference type="InterPro" id="IPR007361">
    <property type="entry name" value="DUF427"/>
</dbReference>
<evidence type="ECO:0000259" key="1">
    <source>
        <dbReference type="Pfam" id="PF04248"/>
    </source>
</evidence>
<reference evidence="3" key="1">
    <citation type="submission" date="2016-06" db="EMBL/GenBank/DDBJ databases">
        <authorList>
            <person name="Varghese N."/>
        </authorList>
    </citation>
    <scope>NUCLEOTIDE SEQUENCE [LARGE SCALE GENOMIC DNA]</scope>
    <source>
        <strain evidence="3">DSM 45555</strain>
    </source>
</reference>
<dbReference type="Gene3D" id="2.170.150.40">
    <property type="entry name" value="Domain of unknown function (DUF427)"/>
    <property type="match status" value="1"/>
</dbReference>
<dbReference type="Proteomes" id="UP000198551">
    <property type="component" value="Unassembled WGS sequence"/>
</dbReference>
<gene>
    <name evidence="2" type="ORF">GA0070215_109178</name>
</gene>
<dbReference type="InterPro" id="IPR038694">
    <property type="entry name" value="DUF427_sf"/>
</dbReference>
<dbReference type="AlphaFoldDB" id="A0A1C4Y5A5"/>
<dbReference type="EMBL" id="FMCV01000009">
    <property type="protein sequence ID" value="SCF15889.1"/>
    <property type="molecule type" value="Genomic_DNA"/>
</dbReference>
<accession>A0A1C4Y5A5</accession>
<dbReference type="PANTHER" id="PTHR34310">
    <property type="entry name" value="DUF427 DOMAIN PROTEIN (AFU_ORTHOLOGUE AFUA_3G02220)"/>
    <property type="match status" value="1"/>
</dbReference>